<dbReference type="InParanoid" id="A0A1S0ULI1"/>
<feature type="region of interest" description="Disordered" evidence="1">
    <location>
        <begin position="499"/>
        <end position="526"/>
    </location>
</feature>
<reference evidence="2" key="1">
    <citation type="submission" date="2012-04" db="EMBL/GenBank/DDBJ databases">
        <title>The Genome Sequence of Loa loa.</title>
        <authorList>
            <consortium name="The Broad Institute Genome Sequencing Platform"/>
            <consortium name="Broad Institute Genome Sequencing Center for Infectious Disease"/>
            <person name="Nutman T.B."/>
            <person name="Fink D.L."/>
            <person name="Russ C."/>
            <person name="Young S."/>
            <person name="Zeng Q."/>
            <person name="Gargeya S."/>
            <person name="Alvarado L."/>
            <person name="Berlin A."/>
            <person name="Chapman S.B."/>
            <person name="Chen Z."/>
            <person name="Freedman E."/>
            <person name="Gellesch M."/>
            <person name="Goldberg J."/>
            <person name="Griggs A."/>
            <person name="Gujja S."/>
            <person name="Heilman E.R."/>
            <person name="Heiman D."/>
            <person name="Howarth C."/>
            <person name="Mehta T."/>
            <person name="Neiman D."/>
            <person name="Pearson M."/>
            <person name="Roberts A."/>
            <person name="Saif S."/>
            <person name="Shea T."/>
            <person name="Shenoy N."/>
            <person name="Sisk P."/>
            <person name="Stolte C."/>
            <person name="Sykes S."/>
            <person name="White J."/>
            <person name="Yandava C."/>
            <person name="Haas B."/>
            <person name="Henn M.R."/>
            <person name="Nusbaum C."/>
            <person name="Birren B."/>
        </authorList>
    </citation>
    <scope>NUCLEOTIDE SEQUENCE [LARGE SCALE GENOMIC DNA]</scope>
</reference>
<gene>
    <name evidence="2" type="ORF">LOAG_16717</name>
</gene>
<dbReference type="CTD" id="9942048"/>
<sequence length="526" mass="61186">MMETVSSRKPHVPFYRGGNVAGKLSKKDWDSDFHATLVRDGIRNRTHDKRTYGVVMSKALVDSHMYCRQMERGRRLRRGMVPKLERRTVWRDHSLSPAVERSQYAAETALDCYQKRPERRDNFMMNESSSPSDRQRRRYRERLNSNSELNRSTTRISSTSVRTGPMENREYLEHELTKHYRVRDRPIALERVRNEGIRLHDDVNRNVNQIQPSECGGARLQNYHMQIESQLAAEETAGKISNSLANWRIEDLLGGQSILNADSIQNAQTWIANDNSLSPAQVLRARELLQELLVTITMKPDVPAAGRFMENLTEDRPPNFFTDRRVSDCIPSRSFSQQNIQSTLRNDTAVYERELPVMQNSLPVGVPLALPTQNWCDDSSAVHSDSGEIPMSSRDMPKNSNFRYGSRCDYPTLCTEKAKFEKRNARAHDPIILGLEKRRSLYHDRRRTSRSRSRSLGKDYDTGFGKRRVHMKSRGFIDVRVNHLQKGSRRNYFPHETIRNHHRESRGERSLRYSSPLIHATKKHRR</sequence>
<dbReference type="KEGG" id="loa:LOAG_16717"/>
<accession>A0A1S0ULI1</accession>
<proteinExistence type="predicted"/>
<dbReference type="AlphaFoldDB" id="A0A1S0ULI1"/>
<evidence type="ECO:0000313" key="2">
    <source>
        <dbReference type="EMBL" id="EJD76331.1"/>
    </source>
</evidence>
<evidence type="ECO:0000256" key="1">
    <source>
        <dbReference type="SAM" id="MobiDB-lite"/>
    </source>
</evidence>
<protein>
    <submittedName>
        <fullName evidence="2">Uncharacterized protein</fullName>
    </submittedName>
</protein>
<feature type="region of interest" description="Disordered" evidence="1">
    <location>
        <begin position="381"/>
        <end position="400"/>
    </location>
</feature>
<dbReference type="EMBL" id="JH712079">
    <property type="protein sequence ID" value="EJD76331.1"/>
    <property type="molecule type" value="Genomic_DNA"/>
</dbReference>
<dbReference type="OMA" id="WIANDNS"/>
<dbReference type="OrthoDB" id="5812672at2759"/>
<name>A0A1S0ULI1_LOALO</name>
<dbReference type="GeneID" id="9942048"/>
<feature type="region of interest" description="Disordered" evidence="1">
    <location>
        <begin position="115"/>
        <end position="163"/>
    </location>
</feature>
<organism evidence="2">
    <name type="scientific">Loa loa</name>
    <name type="common">Eye worm</name>
    <name type="synonym">Filaria loa</name>
    <dbReference type="NCBI Taxonomy" id="7209"/>
    <lineage>
        <taxon>Eukaryota</taxon>
        <taxon>Metazoa</taxon>
        <taxon>Ecdysozoa</taxon>
        <taxon>Nematoda</taxon>
        <taxon>Chromadorea</taxon>
        <taxon>Rhabditida</taxon>
        <taxon>Spirurina</taxon>
        <taxon>Spiruromorpha</taxon>
        <taxon>Filarioidea</taxon>
        <taxon>Onchocercidae</taxon>
        <taxon>Loa</taxon>
    </lineage>
</organism>
<dbReference type="RefSeq" id="XP_020307139.1">
    <property type="nucleotide sequence ID" value="XM_020449366.1"/>
</dbReference>
<feature type="compositionally biased region" description="Low complexity" evidence="1">
    <location>
        <begin position="151"/>
        <end position="163"/>
    </location>
</feature>